<keyword evidence="7" id="KW-0503">Monooxygenase</keyword>
<dbReference type="SUPFAM" id="SSF48264">
    <property type="entry name" value="Cytochrome P450"/>
    <property type="match status" value="1"/>
</dbReference>
<dbReference type="InterPro" id="IPR050196">
    <property type="entry name" value="Cytochrome_P450_Monoox"/>
</dbReference>
<dbReference type="InterPro" id="IPR002403">
    <property type="entry name" value="Cyt_P450_E_grp-IV"/>
</dbReference>
<dbReference type="PANTHER" id="PTHR24291:SF146">
    <property type="entry name" value="CYTOCHROME P450"/>
    <property type="match status" value="1"/>
</dbReference>
<evidence type="ECO:0000256" key="4">
    <source>
        <dbReference type="ARBA" id="ARBA00022617"/>
    </source>
</evidence>
<dbReference type="Gene3D" id="1.10.630.10">
    <property type="entry name" value="Cytochrome P450"/>
    <property type="match status" value="1"/>
</dbReference>
<keyword evidence="7" id="KW-0560">Oxidoreductase</keyword>
<comment type="similarity">
    <text evidence="3">Belongs to the cytochrome P450 family.</text>
</comment>
<dbReference type="CDD" id="cd20628">
    <property type="entry name" value="CYP4"/>
    <property type="match status" value="1"/>
</dbReference>
<evidence type="ECO:0000256" key="8">
    <source>
        <dbReference type="PIRSR" id="PIRSR602403-1"/>
    </source>
</evidence>
<dbReference type="GO" id="GO:0016705">
    <property type="term" value="F:oxidoreductase activity, acting on paired donors, with incorporation or reduction of molecular oxygen"/>
    <property type="evidence" value="ECO:0007669"/>
    <property type="project" value="InterPro"/>
</dbReference>
<comment type="function">
    <text evidence="2">May be involved in the metabolism of insect hormones and in the breakdown of synthetic insecticides.</text>
</comment>
<name>A0AA39LVS4_9BILA</name>
<sequence length="507" mass="57351">MALGAGVLLVVVIAGLLFRLYSLFKERQKLVKLIDQIPGPPAIPILGCAYAFKLDSLEFVDQLEEWGRKYVMTPEGIGMMRTWIGPFPVVLICGDEAAKKVLENSRNIAKPSLMYSFLRKWTGTGLLTSDGGKWHSRRKILTPAFHFSILNSFVPIFSKQAEVFVEQIEKFAGSGEELDLFPFIKRCALDIICETAMGAEIGAQRGRNSAYVDAVATLNRLIWHHERLPWMWLKPVWYLSGNGFAFDAALTLTTDFTRKIIAERRKDFVRDDAPADAAGKQRLAFLDLLLSMQAENRLSDEDIREEVDTFMFAGHDTTASAVGFTIWLLAQNADFQEKVHAEVDDVFGDSDRPATSDDLRRLRYLEMCIKESLRFMPPIPVIGRVLSDDLEVEGRTIPKGITVVVGTAAVHRDPKNYSNPEEFDPENFTQENIAKRHPHSFIPFAAGPRNCIGQKFALLEEKAVLSTFFRRYRVTTEQNPRTNKPLPEIVLTPSKGFMVRVFERNKE</sequence>
<dbReference type="Proteomes" id="UP001175271">
    <property type="component" value="Unassembled WGS sequence"/>
</dbReference>
<dbReference type="GO" id="GO:0004497">
    <property type="term" value="F:monooxygenase activity"/>
    <property type="evidence" value="ECO:0007669"/>
    <property type="project" value="UniProtKB-KW"/>
</dbReference>
<dbReference type="GO" id="GO:0020037">
    <property type="term" value="F:heme binding"/>
    <property type="evidence" value="ECO:0007669"/>
    <property type="project" value="InterPro"/>
</dbReference>
<accession>A0AA39LVS4</accession>
<dbReference type="PRINTS" id="PR00465">
    <property type="entry name" value="EP450IV"/>
</dbReference>
<evidence type="ECO:0000256" key="9">
    <source>
        <dbReference type="SAM" id="Phobius"/>
    </source>
</evidence>
<evidence type="ECO:0000256" key="5">
    <source>
        <dbReference type="ARBA" id="ARBA00022723"/>
    </source>
</evidence>
<dbReference type="GO" id="GO:0005506">
    <property type="term" value="F:iron ion binding"/>
    <property type="evidence" value="ECO:0007669"/>
    <property type="project" value="InterPro"/>
</dbReference>
<dbReference type="PANTHER" id="PTHR24291">
    <property type="entry name" value="CYTOCHROME P450 FAMILY 4"/>
    <property type="match status" value="1"/>
</dbReference>
<evidence type="ECO:0000313" key="11">
    <source>
        <dbReference type="Proteomes" id="UP001175271"/>
    </source>
</evidence>
<dbReference type="GO" id="GO:0005789">
    <property type="term" value="C:endoplasmic reticulum membrane"/>
    <property type="evidence" value="ECO:0007669"/>
    <property type="project" value="UniProtKB-SubCell"/>
</dbReference>
<keyword evidence="4 8" id="KW-0349">Heme</keyword>
<evidence type="ECO:0000256" key="6">
    <source>
        <dbReference type="ARBA" id="ARBA00023004"/>
    </source>
</evidence>
<evidence type="ECO:0008006" key="12">
    <source>
        <dbReference type="Google" id="ProtNLM"/>
    </source>
</evidence>
<keyword evidence="9" id="KW-0472">Membrane</keyword>
<dbReference type="AlphaFoldDB" id="A0AA39LVS4"/>
<evidence type="ECO:0000256" key="2">
    <source>
        <dbReference type="ARBA" id="ARBA00003690"/>
    </source>
</evidence>
<keyword evidence="5 8" id="KW-0479">Metal-binding</keyword>
<keyword evidence="9" id="KW-1133">Transmembrane helix</keyword>
<comment type="cofactor">
    <cofactor evidence="1 8">
        <name>heme</name>
        <dbReference type="ChEBI" id="CHEBI:30413"/>
    </cofactor>
</comment>
<proteinExistence type="inferred from homology"/>
<organism evidence="10 11">
    <name type="scientific">Steinernema hermaphroditum</name>
    <dbReference type="NCBI Taxonomy" id="289476"/>
    <lineage>
        <taxon>Eukaryota</taxon>
        <taxon>Metazoa</taxon>
        <taxon>Ecdysozoa</taxon>
        <taxon>Nematoda</taxon>
        <taxon>Chromadorea</taxon>
        <taxon>Rhabditida</taxon>
        <taxon>Tylenchina</taxon>
        <taxon>Panagrolaimomorpha</taxon>
        <taxon>Strongyloidoidea</taxon>
        <taxon>Steinernematidae</taxon>
        <taxon>Steinernema</taxon>
    </lineage>
</organism>
<dbReference type="Pfam" id="PF00067">
    <property type="entry name" value="p450"/>
    <property type="match status" value="1"/>
</dbReference>
<evidence type="ECO:0000313" key="10">
    <source>
        <dbReference type="EMBL" id="KAK0412006.1"/>
    </source>
</evidence>
<feature type="binding site" description="axial binding residue" evidence="8">
    <location>
        <position position="451"/>
    </location>
    <ligand>
        <name>heme</name>
        <dbReference type="ChEBI" id="CHEBI:30413"/>
    </ligand>
    <ligandPart>
        <name>Fe</name>
        <dbReference type="ChEBI" id="CHEBI:18248"/>
    </ligandPart>
</feature>
<keyword evidence="9" id="KW-0812">Transmembrane</keyword>
<dbReference type="InterPro" id="IPR001128">
    <property type="entry name" value="Cyt_P450"/>
</dbReference>
<protein>
    <recommendedName>
        <fullName evidence="12">Cytochrome P450</fullName>
    </recommendedName>
</protein>
<feature type="transmembrane region" description="Helical" evidence="9">
    <location>
        <begin position="6"/>
        <end position="24"/>
    </location>
</feature>
<keyword evidence="11" id="KW-1185">Reference proteome</keyword>
<dbReference type="EMBL" id="JAUCMV010000003">
    <property type="protein sequence ID" value="KAK0412006.1"/>
    <property type="molecule type" value="Genomic_DNA"/>
</dbReference>
<evidence type="ECO:0000256" key="3">
    <source>
        <dbReference type="ARBA" id="ARBA00010617"/>
    </source>
</evidence>
<dbReference type="PRINTS" id="PR00385">
    <property type="entry name" value="P450"/>
</dbReference>
<reference evidence="10" key="1">
    <citation type="submission" date="2023-06" db="EMBL/GenBank/DDBJ databases">
        <title>Genomic analysis of the entomopathogenic nematode Steinernema hermaphroditum.</title>
        <authorList>
            <person name="Schwarz E.M."/>
            <person name="Heppert J.K."/>
            <person name="Baniya A."/>
            <person name="Schwartz H.T."/>
            <person name="Tan C.-H."/>
            <person name="Antoshechkin I."/>
            <person name="Sternberg P.W."/>
            <person name="Goodrich-Blair H."/>
            <person name="Dillman A.R."/>
        </authorList>
    </citation>
    <scope>NUCLEOTIDE SEQUENCE</scope>
    <source>
        <strain evidence="10">PS9179</strain>
        <tissue evidence="10">Whole animal</tissue>
    </source>
</reference>
<evidence type="ECO:0000256" key="7">
    <source>
        <dbReference type="ARBA" id="ARBA00023033"/>
    </source>
</evidence>
<comment type="caution">
    <text evidence="10">The sequence shown here is derived from an EMBL/GenBank/DDBJ whole genome shotgun (WGS) entry which is preliminary data.</text>
</comment>
<keyword evidence="6 8" id="KW-0408">Iron</keyword>
<evidence type="ECO:0000256" key="1">
    <source>
        <dbReference type="ARBA" id="ARBA00001971"/>
    </source>
</evidence>
<gene>
    <name evidence="10" type="ORF">QR680_005976</name>
</gene>
<dbReference type="InterPro" id="IPR036396">
    <property type="entry name" value="Cyt_P450_sf"/>
</dbReference>